<evidence type="ECO:0000313" key="4">
    <source>
        <dbReference type="EMBL" id="MBE5920248.1"/>
    </source>
</evidence>
<dbReference type="SUPFAM" id="SSF50370">
    <property type="entry name" value="Ricin B-like lectins"/>
    <property type="match status" value="1"/>
</dbReference>
<dbReference type="PROSITE" id="PS51257">
    <property type="entry name" value="PROKAR_LIPOPROTEIN"/>
    <property type="match status" value="1"/>
</dbReference>
<dbReference type="InterPro" id="IPR008965">
    <property type="entry name" value="CBM2/CBM3_carb-bd_dom_sf"/>
</dbReference>
<evidence type="ECO:0000313" key="5">
    <source>
        <dbReference type="Proteomes" id="UP000766246"/>
    </source>
</evidence>
<evidence type="ECO:0000259" key="3">
    <source>
        <dbReference type="PROSITE" id="PS51173"/>
    </source>
</evidence>
<protein>
    <recommendedName>
        <fullName evidence="3">CBM2 domain-containing protein</fullName>
    </recommendedName>
</protein>
<name>A0A927UC93_9FIRM</name>
<feature type="region of interest" description="Disordered" evidence="1">
    <location>
        <begin position="303"/>
        <end position="339"/>
    </location>
</feature>
<keyword evidence="2" id="KW-0732">Signal</keyword>
<dbReference type="GO" id="GO:0005975">
    <property type="term" value="P:carbohydrate metabolic process"/>
    <property type="evidence" value="ECO:0007669"/>
    <property type="project" value="InterPro"/>
</dbReference>
<dbReference type="Gene3D" id="2.60.40.290">
    <property type="match status" value="1"/>
</dbReference>
<dbReference type="InterPro" id="IPR035992">
    <property type="entry name" value="Ricin_B-like_lectins"/>
</dbReference>
<dbReference type="PANTHER" id="PTHR48098">
    <property type="entry name" value="ENTEROCHELIN ESTERASE-RELATED"/>
    <property type="match status" value="1"/>
</dbReference>
<dbReference type="InterPro" id="IPR050583">
    <property type="entry name" value="Mycobacterial_A85_antigen"/>
</dbReference>
<dbReference type="Pfam" id="PF00756">
    <property type="entry name" value="Esterase"/>
    <property type="match status" value="1"/>
</dbReference>
<dbReference type="PROSITE" id="PS51173">
    <property type="entry name" value="CBM2"/>
    <property type="match status" value="1"/>
</dbReference>
<dbReference type="SMART" id="SM00637">
    <property type="entry name" value="CBD_II"/>
    <property type="match status" value="1"/>
</dbReference>
<dbReference type="AlphaFoldDB" id="A0A927UC93"/>
<feature type="compositionally biased region" description="Pro residues" evidence="1">
    <location>
        <begin position="310"/>
        <end position="326"/>
    </location>
</feature>
<reference evidence="4" key="1">
    <citation type="submission" date="2019-04" db="EMBL/GenBank/DDBJ databases">
        <title>Evolution of Biomass-Degrading Anaerobic Consortia Revealed by Metagenomics.</title>
        <authorList>
            <person name="Peng X."/>
        </authorList>
    </citation>
    <scope>NUCLEOTIDE SEQUENCE</scope>
    <source>
        <strain evidence="4">SIG311</strain>
    </source>
</reference>
<dbReference type="EMBL" id="SVER01000028">
    <property type="protein sequence ID" value="MBE5920248.1"/>
    <property type="molecule type" value="Genomic_DNA"/>
</dbReference>
<dbReference type="Proteomes" id="UP000766246">
    <property type="component" value="Unassembled WGS sequence"/>
</dbReference>
<dbReference type="InterPro" id="IPR001919">
    <property type="entry name" value="CBD2"/>
</dbReference>
<dbReference type="SMART" id="SM00458">
    <property type="entry name" value="RICIN"/>
    <property type="match status" value="1"/>
</dbReference>
<feature type="domain" description="CBM2" evidence="3">
    <location>
        <begin position="194"/>
        <end position="312"/>
    </location>
</feature>
<dbReference type="InterPro" id="IPR012291">
    <property type="entry name" value="CBM2_carb-bd_dom_sf"/>
</dbReference>
<evidence type="ECO:0000256" key="2">
    <source>
        <dbReference type="SAM" id="SignalP"/>
    </source>
</evidence>
<feature type="compositionally biased region" description="Polar residues" evidence="1">
    <location>
        <begin position="327"/>
        <end position="339"/>
    </location>
</feature>
<evidence type="ECO:0000256" key="1">
    <source>
        <dbReference type="SAM" id="MobiDB-lite"/>
    </source>
</evidence>
<gene>
    <name evidence="4" type="ORF">E7272_10455</name>
</gene>
<feature type="region of interest" description="Disordered" evidence="1">
    <location>
        <begin position="182"/>
        <end position="204"/>
    </location>
</feature>
<organism evidence="4 5">
    <name type="scientific">Pseudobutyrivibrio ruminis</name>
    <dbReference type="NCBI Taxonomy" id="46206"/>
    <lineage>
        <taxon>Bacteria</taxon>
        <taxon>Bacillati</taxon>
        <taxon>Bacillota</taxon>
        <taxon>Clostridia</taxon>
        <taxon>Lachnospirales</taxon>
        <taxon>Lachnospiraceae</taxon>
        <taxon>Pseudobutyrivibrio</taxon>
    </lineage>
</organism>
<dbReference type="SUPFAM" id="SSF53474">
    <property type="entry name" value="alpha/beta-Hydrolases"/>
    <property type="match status" value="1"/>
</dbReference>
<dbReference type="InterPro" id="IPR029058">
    <property type="entry name" value="AB_hydrolase_fold"/>
</dbReference>
<feature type="chain" id="PRO_5037817827" description="CBM2 domain-containing protein" evidence="2">
    <location>
        <begin position="32"/>
        <end position="597"/>
    </location>
</feature>
<dbReference type="GO" id="GO:0030247">
    <property type="term" value="F:polysaccharide binding"/>
    <property type="evidence" value="ECO:0007669"/>
    <property type="project" value="UniProtKB-UniRule"/>
</dbReference>
<proteinExistence type="predicted"/>
<dbReference type="CDD" id="cd00161">
    <property type="entry name" value="beta-trefoil_Ricin-like"/>
    <property type="match status" value="2"/>
</dbReference>
<dbReference type="GO" id="GO:0016747">
    <property type="term" value="F:acyltransferase activity, transferring groups other than amino-acyl groups"/>
    <property type="evidence" value="ECO:0007669"/>
    <property type="project" value="TreeGrafter"/>
</dbReference>
<dbReference type="GO" id="GO:0004553">
    <property type="term" value="F:hydrolase activity, hydrolyzing O-glycosyl compounds"/>
    <property type="evidence" value="ECO:0007669"/>
    <property type="project" value="InterPro"/>
</dbReference>
<dbReference type="Gene3D" id="3.40.50.1820">
    <property type="entry name" value="alpha/beta hydrolase"/>
    <property type="match status" value="1"/>
</dbReference>
<dbReference type="InterPro" id="IPR000772">
    <property type="entry name" value="Ricin_B_lectin"/>
</dbReference>
<dbReference type="Gene3D" id="2.80.10.50">
    <property type="match status" value="2"/>
</dbReference>
<dbReference type="PROSITE" id="PS50231">
    <property type="entry name" value="RICIN_B_LECTIN"/>
    <property type="match status" value="1"/>
</dbReference>
<dbReference type="PANTHER" id="PTHR48098:SF1">
    <property type="entry name" value="DIACYLGLYCEROL ACYLTRANSFERASE_MYCOLYLTRANSFERASE AG85A"/>
    <property type="match status" value="1"/>
</dbReference>
<sequence>MKKQKRILAKALAFALSVSAISACVSADAKAANDTARIDDGWYYIKGVQSQKYLSVEGNKAGGWTNVCINSGTGEDGQKWYVSNTNDGYINLKSGLGEYMLDVSNGSDSDNANIGIYQGYGGDAQKFVVKTTDTNGIYTIGTKSSSSQRFLDVSAKRTDDGSNVVQYRFNGNTNQQWQFESVNGQTGQQTPSTNPSGNAGSTATTKGVDLTYTINNWGSGYQISYKVTNNSGSKVNGWTIKLNKNQVNIGSSWNVNVTTSGNYYVITPVEWNKTIENGSSVEFGSQGSGSIGNKIDYSIEASTAGGQAPAPQPTPQPQPQPTPKPSNPNYNPTATKFSNSIPKKYSTVRYGEGSGTIKNITYTAHDYENNGRTYTKRANVYLPANYDPNKKYCVLYLLHGIGGNENEWGMYNNSSTVKAIMDNLAYYGDIDSFIVVTPNGRASASGSTNSFYAFGKELRNDLIPYIDSHYSTYADRDHRACAGLSMGGMQTINIGIGECVDLFSYYGAFSAAPTSNSASKTASLLRNNKYPIHYFYNICGLQDGIAYPSASAAAKNLPAACNQFVDGQNFKWQELNGVHDFNIWFLGFYNFAQIAFE</sequence>
<dbReference type="SUPFAM" id="SSF49384">
    <property type="entry name" value="Carbohydrate-binding domain"/>
    <property type="match status" value="1"/>
</dbReference>
<dbReference type="InterPro" id="IPR000801">
    <property type="entry name" value="Esterase-like"/>
</dbReference>
<dbReference type="Pfam" id="PF00553">
    <property type="entry name" value="CBM_2"/>
    <property type="match status" value="1"/>
</dbReference>
<dbReference type="Pfam" id="PF00652">
    <property type="entry name" value="Ricin_B_lectin"/>
    <property type="match status" value="1"/>
</dbReference>
<comment type="caution">
    <text evidence="4">The sequence shown here is derived from an EMBL/GenBank/DDBJ whole genome shotgun (WGS) entry which is preliminary data.</text>
</comment>
<accession>A0A927UC93</accession>
<feature type="signal peptide" evidence="2">
    <location>
        <begin position="1"/>
        <end position="31"/>
    </location>
</feature>